<name>A0AAW2CIL6_9ROSI</name>
<reference evidence="1 2" key="1">
    <citation type="submission" date="2024-01" db="EMBL/GenBank/DDBJ databases">
        <title>A telomere-to-telomere, gap-free genome of sweet tea (Lithocarpus litseifolius).</title>
        <authorList>
            <person name="Zhou J."/>
        </authorList>
    </citation>
    <scope>NUCLEOTIDE SEQUENCE [LARGE SCALE GENOMIC DNA]</scope>
    <source>
        <strain evidence="1">Zhou-2022a</strain>
        <tissue evidence="1">Leaf</tissue>
    </source>
</reference>
<dbReference type="EMBL" id="JAZDWU010000006">
    <property type="protein sequence ID" value="KAK9997941.1"/>
    <property type="molecule type" value="Genomic_DNA"/>
</dbReference>
<dbReference type="PANTHER" id="PTHR47481:SF31">
    <property type="entry name" value="OS01G0873500 PROTEIN"/>
    <property type="match status" value="1"/>
</dbReference>
<accession>A0AAW2CIL6</accession>
<protein>
    <recommendedName>
        <fullName evidence="3">DUF4219 domain-containing protein</fullName>
    </recommendedName>
</protein>
<gene>
    <name evidence="1" type="ORF">SO802_017544</name>
</gene>
<sequence>MPYCFYYPMSLMMTVKLDYGNYIIWKHQIKVILETYSMIDVIDDSIIAPDHYLKDSSGNFTTEKGTDSIDDYFQKIKQVCDKHTIVLVFLDDEELLHIAPNGLPFEYNSFSSVIWTRSDVLSIKDLNTLLNAEERVIKKRSYVVDPNLVALAMNF</sequence>
<dbReference type="AlphaFoldDB" id="A0AAW2CIL6"/>
<evidence type="ECO:0000313" key="1">
    <source>
        <dbReference type="EMBL" id="KAK9997941.1"/>
    </source>
</evidence>
<evidence type="ECO:0008006" key="3">
    <source>
        <dbReference type="Google" id="ProtNLM"/>
    </source>
</evidence>
<organism evidence="1 2">
    <name type="scientific">Lithocarpus litseifolius</name>
    <dbReference type="NCBI Taxonomy" id="425828"/>
    <lineage>
        <taxon>Eukaryota</taxon>
        <taxon>Viridiplantae</taxon>
        <taxon>Streptophyta</taxon>
        <taxon>Embryophyta</taxon>
        <taxon>Tracheophyta</taxon>
        <taxon>Spermatophyta</taxon>
        <taxon>Magnoliopsida</taxon>
        <taxon>eudicotyledons</taxon>
        <taxon>Gunneridae</taxon>
        <taxon>Pentapetalae</taxon>
        <taxon>rosids</taxon>
        <taxon>fabids</taxon>
        <taxon>Fagales</taxon>
        <taxon>Fagaceae</taxon>
        <taxon>Lithocarpus</taxon>
    </lineage>
</organism>
<dbReference type="Proteomes" id="UP001459277">
    <property type="component" value="Unassembled WGS sequence"/>
</dbReference>
<proteinExistence type="predicted"/>
<keyword evidence="2" id="KW-1185">Reference proteome</keyword>
<evidence type="ECO:0000313" key="2">
    <source>
        <dbReference type="Proteomes" id="UP001459277"/>
    </source>
</evidence>
<comment type="caution">
    <text evidence="1">The sequence shown here is derived from an EMBL/GenBank/DDBJ whole genome shotgun (WGS) entry which is preliminary data.</text>
</comment>
<dbReference type="PANTHER" id="PTHR47481">
    <property type="match status" value="1"/>
</dbReference>